<feature type="domain" description="GAG-pre-integrase" evidence="1">
    <location>
        <begin position="142"/>
        <end position="202"/>
    </location>
</feature>
<dbReference type="EMBL" id="CP144747">
    <property type="protein sequence ID" value="WVZ64642.1"/>
    <property type="molecule type" value="Genomic_DNA"/>
</dbReference>
<proteinExistence type="predicted"/>
<dbReference type="Proteomes" id="UP001341281">
    <property type="component" value="Chromosome 03"/>
</dbReference>
<feature type="non-terminal residue" evidence="2">
    <location>
        <position position="1"/>
    </location>
</feature>
<accession>A0AAQ3T275</accession>
<name>A0AAQ3T275_PASNO</name>
<evidence type="ECO:0000259" key="1">
    <source>
        <dbReference type="Pfam" id="PF13976"/>
    </source>
</evidence>
<dbReference type="InterPro" id="IPR025724">
    <property type="entry name" value="GAG-pre-integrase_dom"/>
</dbReference>
<reference evidence="2 3" key="1">
    <citation type="submission" date="2024-02" db="EMBL/GenBank/DDBJ databases">
        <title>High-quality chromosome-scale genome assembly of Pensacola bahiagrass (Paspalum notatum Flugge var. saurae).</title>
        <authorList>
            <person name="Vega J.M."/>
            <person name="Podio M."/>
            <person name="Orjuela J."/>
            <person name="Siena L.A."/>
            <person name="Pessino S.C."/>
            <person name="Combes M.C."/>
            <person name="Mariac C."/>
            <person name="Albertini E."/>
            <person name="Pupilli F."/>
            <person name="Ortiz J.P.A."/>
            <person name="Leblanc O."/>
        </authorList>
    </citation>
    <scope>NUCLEOTIDE SEQUENCE [LARGE SCALE GENOMIC DNA]</scope>
    <source>
        <strain evidence="2">R1</strain>
        <tissue evidence="2">Leaf</tissue>
    </source>
</reference>
<dbReference type="AlphaFoldDB" id="A0AAQ3T275"/>
<protein>
    <recommendedName>
        <fullName evidence="1">GAG-pre-integrase domain-containing protein</fullName>
    </recommendedName>
</protein>
<evidence type="ECO:0000313" key="2">
    <source>
        <dbReference type="EMBL" id="WVZ64642.1"/>
    </source>
</evidence>
<evidence type="ECO:0000313" key="3">
    <source>
        <dbReference type="Proteomes" id="UP001341281"/>
    </source>
</evidence>
<sequence length="238" mass="27403">MLECLCGWWAAWNQQSESKLKLLPRLQKHGHPWKINLLESLINKMQATRIMHELTHLKQGSSKLFLDVLNDEFDLRRQLIFSKAKWPSLDDIISSIIEEETRLRHPIVDAHGGVDAHAALSMKDKEELGTRRIIGTRTVHNGLYYLNEWSDEVAFVAKMSPCQELLLLHRRLGHPSFTSMSRTYPHIFKGSLVCGACEFAKHKRVPYPSLGLRRNKPFDVIHSDVWGPCEVHSISGHR</sequence>
<organism evidence="2 3">
    <name type="scientific">Paspalum notatum var. saurae</name>
    <dbReference type="NCBI Taxonomy" id="547442"/>
    <lineage>
        <taxon>Eukaryota</taxon>
        <taxon>Viridiplantae</taxon>
        <taxon>Streptophyta</taxon>
        <taxon>Embryophyta</taxon>
        <taxon>Tracheophyta</taxon>
        <taxon>Spermatophyta</taxon>
        <taxon>Magnoliopsida</taxon>
        <taxon>Liliopsida</taxon>
        <taxon>Poales</taxon>
        <taxon>Poaceae</taxon>
        <taxon>PACMAD clade</taxon>
        <taxon>Panicoideae</taxon>
        <taxon>Andropogonodae</taxon>
        <taxon>Paspaleae</taxon>
        <taxon>Paspalinae</taxon>
        <taxon>Paspalum</taxon>
    </lineage>
</organism>
<keyword evidence="3" id="KW-1185">Reference proteome</keyword>
<dbReference type="Pfam" id="PF13976">
    <property type="entry name" value="gag_pre-integrs"/>
    <property type="match status" value="1"/>
</dbReference>
<gene>
    <name evidence="2" type="ORF">U9M48_014136</name>
</gene>